<comment type="caution">
    <text evidence="1">The sequence shown here is derived from an EMBL/GenBank/DDBJ whole genome shotgun (WGS) entry which is preliminary data.</text>
</comment>
<proteinExistence type="predicted"/>
<evidence type="ECO:0000313" key="1">
    <source>
        <dbReference type="EMBL" id="KAH7954263.1"/>
    </source>
</evidence>
<keyword evidence="2" id="KW-1185">Reference proteome</keyword>
<gene>
    <name evidence="1" type="ORF">HPB49_017029</name>
</gene>
<reference evidence="1" key="1">
    <citation type="submission" date="2020-05" db="EMBL/GenBank/DDBJ databases">
        <title>Large-scale comparative analyses of tick genomes elucidate their genetic diversity and vector capacities.</title>
        <authorList>
            <person name="Jia N."/>
            <person name="Wang J."/>
            <person name="Shi W."/>
            <person name="Du L."/>
            <person name="Sun Y."/>
            <person name="Zhan W."/>
            <person name="Jiang J."/>
            <person name="Wang Q."/>
            <person name="Zhang B."/>
            <person name="Ji P."/>
            <person name="Sakyi L.B."/>
            <person name="Cui X."/>
            <person name="Yuan T."/>
            <person name="Jiang B."/>
            <person name="Yang W."/>
            <person name="Lam T.T.-Y."/>
            <person name="Chang Q."/>
            <person name="Ding S."/>
            <person name="Wang X."/>
            <person name="Zhu J."/>
            <person name="Ruan X."/>
            <person name="Zhao L."/>
            <person name="Wei J."/>
            <person name="Que T."/>
            <person name="Du C."/>
            <person name="Cheng J."/>
            <person name="Dai P."/>
            <person name="Han X."/>
            <person name="Huang E."/>
            <person name="Gao Y."/>
            <person name="Liu J."/>
            <person name="Shao H."/>
            <person name="Ye R."/>
            <person name="Li L."/>
            <person name="Wei W."/>
            <person name="Wang X."/>
            <person name="Wang C."/>
            <person name="Yang T."/>
            <person name="Huo Q."/>
            <person name="Li W."/>
            <person name="Guo W."/>
            <person name="Chen H."/>
            <person name="Zhou L."/>
            <person name="Ni X."/>
            <person name="Tian J."/>
            <person name="Zhou Y."/>
            <person name="Sheng Y."/>
            <person name="Liu T."/>
            <person name="Pan Y."/>
            <person name="Xia L."/>
            <person name="Li J."/>
            <person name="Zhao F."/>
            <person name="Cao W."/>
        </authorList>
    </citation>
    <scope>NUCLEOTIDE SEQUENCE</scope>
    <source>
        <strain evidence="1">Dsil-2018</strain>
    </source>
</reference>
<dbReference type="EMBL" id="CM023473">
    <property type="protein sequence ID" value="KAH7954263.1"/>
    <property type="molecule type" value="Genomic_DNA"/>
</dbReference>
<accession>A0ACB8CYB4</accession>
<evidence type="ECO:0000313" key="2">
    <source>
        <dbReference type="Proteomes" id="UP000821865"/>
    </source>
</evidence>
<organism evidence="1 2">
    <name type="scientific">Dermacentor silvarum</name>
    <name type="common">Tick</name>
    <dbReference type="NCBI Taxonomy" id="543639"/>
    <lineage>
        <taxon>Eukaryota</taxon>
        <taxon>Metazoa</taxon>
        <taxon>Ecdysozoa</taxon>
        <taxon>Arthropoda</taxon>
        <taxon>Chelicerata</taxon>
        <taxon>Arachnida</taxon>
        <taxon>Acari</taxon>
        <taxon>Parasitiformes</taxon>
        <taxon>Ixodida</taxon>
        <taxon>Ixodoidea</taxon>
        <taxon>Ixodidae</taxon>
        <taxon>Rhipicephalinae</taxon>
        <taxon>Dermacentor</taxon>
    </lineage>
</organism>
<name>A0ACB8CYB4_DERSI</name>
<dbReference type="Proteomes" id="UP000821865">
    <property type="component" value="Chromosome 4"/>
</dbReference>
<protein>
    <submittedName>
        <fullName evidence="1">Uncharacterized protein</fullName>
    </submittedName>
</protein>
<sequence>MNGLNRQALSKQLEALAPISISDVWIYARKKEGNYLRVVSGMEIKVSKLHWFPWIFVFTLTISVMIVYTWSVLIGDVPVFLPYVSDAGGNPPQSALFGLALIACILSGLIPMLVRFFAVRAVECKRKKFVTLLNYLSLVSGLLAGIGLAMVATNPVSHIRRDGTWLLPVLLPHIAGAGLAFVFSTGYFIIQAMFVWLLGRDHCRPMLGYARIVLLRGHHWRFYGHLDDFKPNPHRGTIYRGLSPWSSVGEWILIIGLMCNFLTLSADMKAVNITINLENVVVNSEAQQEKESNNEMMKF</sequence>